<dbReference type="RefSeq" id="WP_110172615.1">
    <property type="nucleotide sequence ID" value="NZ_CP015136.1"/>
</dbReference>
<evidence type="ECO:0000313" key="2">
    <source>
        <dbReference type="Proteomes" id="UP000076079"/>
    </source>
</evidence>
<organism evidence="1 2">
    <name type="scientific">Luteitalea pratensis</name>
    <dbReference type="NCBI Taxonomy" id="1855912"/>
    <lineage>
        <taxon>Bacteria</taxon>
        <taxon>Pseudomonadati</taxon>
        <taxon>Acidobacteriota</taxon>
        <taxon>Vicinamibacteria</taxon>
        <taxon>Vicinamibacterales</taxon>
        <taxon>Vicinamibacteraceae</taxon>
        <taxon>Luteitalea</taxon>
    </lineage>
</organism>
<dbReference type="KEGG" id="abac:LuPra_04273"/>
<reference evidence="2" key="2">
    <citation type="submission" date="2016-04" db="EMBL/GenBank/DDBJ databases">
        <title>First Complete Genome Sequence of a Subdivision 6 Acidobacterium.</title>
        <authorList>
            <person name="Huang S."/>
            <person name="Vieira S."/>
            <person name="Bunk B."/>
            <person name="Riedel T."/>
            <person name="Sproeer C."/>
            <person name="Overmann J."/>
        </authorList>
    </citation>
    <scope>NUCLEOTIDE SEQUENCE [LARGE SCALE GENOMIC DNA]</scope>
    <source>
        <strain evidence="2">DSM 100886 HEG_-6_39</strain>
    </source>
</reference>
<gene>
    <name evidence="1" type="ORF">LuPra_04273</name>
</gene>
<name>A0A143PT56_LUTPR</name>
<accession>A0A143PT56</accession>
<reference evidence="1 2" key="1">
    <citation type="journal article" date="2016" name="Genome Announc.">
        <title>First Complete Genome Sequence of a Subdivision 6 Acidobacterium Strain.</title>
        <authorList>
            <person name="Huang S."/>
            <person name="Vieira S."/>
            <person name="Bunk B."/>
            <person name="Riedel T."/>
            <person name="Sproer C."/>
            <person name="Overmann J."/>
        </authorList>
    </citation>
    <scope>NUCLEOTIDE SEQUENCE [LARGE SCALE GENOMIC DNA]</scope>
    <source>
        <strain evidence="2">DSM 100886 HEG_-6_39</strain>
    </source>
</reference>
<dbReference type="STRING" id="1855912.LuPra_04273"/>
<sequence length="72" mass="7542">MFEEKLIVGRFLTMPLATVATAIAGPEGTVVDQPPKVSSIEQSVSSEGLFFRTKTSGIVAGQNQKAGGISIF</sequence>
<dbReference type="Proteomes" id="UP000076079">
    <property type="component" value="Chromosome"/>
</dbReference>
<dbReference type="EMBL" id="CP015136">
    <property type="protein sequence ID" value="AMY11029.1"/>
    <property type="molecule type" value="Genomic_DNA"/>
</dbReference>
<keyword evidence="2" id="KW-1185">Reference proteome</keyword>
<evidence type="ECO:0000313" key="1">
    <source>
        <dbReference type="EMBL" id="AMY11029.1"/>
    </source>
</evidence>
<proteinExistence type="predicted"/>
<protein>
    <submittedName>
        <fullName evidence="1">Uncharacterized protein</fullName>
    </submittedName>
</protein>
<dbReference type="AlphaFoldDB" id="A0A143PT56"/>